<protein>
    <submittedName>
        <fullName evidence="2">Uncharacterized protein</fullName>
    </submittedName>
</protein>
<organism evidence="2 3">
    <name type="scientific">Solanum commersonii</name>
    <name type="common">Commerson's wild potato</name>
    <name type="synonym">Commerson's nightshade</name>
    <dbReference type="NCBI Taxonomy" id="4109"/>
    <lineage>
        <taxon>Eukaryota</taxon>
        <taxon>Viridiplantae</taxon>
        <taxon>Streptophyta</taxon>
        <taxon>Embryophyta</taxon>
        <taxon>Tracheophyta</taxon>
        <taxon>Spermatophyta</taxon>
        <taxon>Magnoliopsida</taxon>
        <taxon>eudicotyledons</taxon>
        <taxon>Gunneridae</taxon>
        <taxon>Pentapetalae</taxon>
        <taxon>asterids</taxon>
        <taxon>lamiids</taxon>
        <taxon>Solanales</taxon>
        <taxon>Solanaceae</taxon>
        <taxon>Solanoideae</taxon>
        <taxon>Solaneae</taxon>
        <taxon>Solanum</taxon>
    </lineage>
</organism>
<reference evidence="2 3" key="1">
    <citation type="submission" date="2020-09" db="EMBL/GenBank/DDBJ databases">
        <title>De no assembly of potato wild relative species, Solanum commersonii.</title>
        <authorList>
            <person name="Cho K."/>
        </authorList>
    </citation>
    <scope>NUCLEOTIDE SEQUENCE [LARGE SCALE GENOMIC DNA]</scope>
    <source>
        <strain evidence="2">LZ3.2</strain>
        <tissue evidence="2">Leaf</tissue>
    </source>
</reference>
<dbReference type="EMBL" id="JACXVP010000008">
    <property type="protein sequence ID" value="KAG5592272.1"/>
    <property type="molecule type" value="Genomic_DNA"/>
</dbReference>
<feature type="region of interest" description="Disordered" evidence="1">
    <location>
        <begin position="25"/>
        <end position="48"/>
    </location>
</feature>
<evidence type="ECO:0000313" key="2">
    <source>
        <dbReference type="EMBL" id="KAG5592272.1"/>
    </source>
</evidence>
<sequence>MTPPTFSFFFSKAVQNVKAATAGMAESTEKCRRLPSPNRSSPASRVPSTLWLQDGATSTERAVGLIEVVHTDPFVQISWDLAKILYNEPLLGP</sequence>
<proteinExistence type="predicted"/>
<feature type="compositionally biased region" description="Polar residues" evidence="1">
    <location>
        <begin position="37"/>
        <end position="48"/>
    </location>
</feature>
<dbReference type="AlphaFoldDB" id="A0A9J5XYG6"/>
<name>A0A9J5XYG6_SOLCO</name>
<dbReference type="Proteomes" id="UP000824120">
    <property type="component" value="Chromosome 8"/>
</dbReference>
<keyword evidence="3" id="KW-1185">Reference proteome</keyword>
<comment type="caution">
    <text evidence="2">The sequence shown here is derived from an EMBL/GenBank/DDBJ whole genome shotgun (WGS) entry which is preliminary data.</text>
</comment>
<gene>
    <name evidence="2" type="ORF">H5410_042786</name>
</gene>
<evidence type="ECO:0000256" key="1">
    <source>
        <dbReference type="SAM" id="MobiDB-lite"/>
    </source>
</evidence>
<accession>A0A9J5XYG6</accession>
<evidence type="ECO:0000313" key="3">
    <source>
        <dbReference type="Proteomes" id="UP000824120"/>
    </source>
</evidence>